<dbReference type="RefSeq" id="XP_005826969.1">
    <property type="nucleotide sequence ID" value="XM_005826912.1"/>
</dbReference>
<dbReference type="OrthoDB" id="10619810at2759"/>
<dbReference type="GeneID" id="17296751"/>
<dbReference type="HOGENOM" id="CLU_599156_0_0_1"/>
<dbReference type="EMBL" id="JH993035">
    <property type="protein sequence ID" value="EKX39989.1"/>
    <property type="molecule type" value="Genomic_DNA"/>
</dbReference>
<accession>L1IVR9</accession>
<evidence type="ECO:0000313" key="4">
    <source>
        <dbReference type="Proteomes" id="UP000011087"/>
    </source>
</evidence>
<gene>
    <name evidence="2" type="ORF">GUITHDRAFT_113984</name>
</gene>
<keyword evidence="4" id="KW-1185">Reference proteome</keyword>
<feature type="transmembrane region" description="Helical" evidence="1">
    <location>
        <begin position="138"/>
        <end position="157"/>
    </location>
</feature>
<dbReference type="EnsemblProtists" id="EKX39989">
    <property type="protein sequence ID" value="EKX39989"/>
    <property type="gene ID" value="GUITHDRAFT_113984"/>
</dbReference>
<organism evidence="2">
    <name type="scientific">Guillardia theta (strain CCMP2712)</name>
    <name type="common">Cryptophyte</name>
    <dbReference type="NCBI Taxonomy" id="905079"/>
    <lineage>
        <taxon>Eukaryota</taxon>
        <taxon>Cryptophyceae</taxon>
        <taxon>Pyrenomonadales</taxon>
        <taxon>Geminigeraceae</taxon>
        <taxon>Guillardia</taxon>
    </lineage>
</organism>
<sequence length="457" mass="52507">MSLYLREDGGGMEQVEMGVLDSLEEARGQQKQLLTTSSQGETPCSHEEFLNAGVYDVMREAYSLSMIRRKAYITLHLRLCKGAALIVNEKVGRFMFGWKAHENRILDYIGQETSRLCQELYGREESDKYVRVFLRRRFLYCIISTCVTILQICSQLLHVEVLAVLLSLVTLPITLVERQFATLVTKMLPRAERSLALQFSHEANEMVRKHFPALKKLPRARMHRSRAFNLTSLEMAVGFLQFVSAGIIVLFSLFVLLKRSLYLDVFLLSDWCLHPLSCLDLSGKVILFRVIKEACNWISPWIEETLTPEKYAFNERVVRSALTEIHRAAGIEELCRLLVESSSTRRRCAELVEDFVLCCKMEEVERDAEEAMEVVNLMMKAAECGEDAEQEHHHNIGTISLSHFHHHGDSRHSHQANFVQAEGDGHVHLLEDGIKFWHQHQHGSQAHEHAIYKTEEN</sequence>
<proteinExistence type="predicted"/>
<reference evidence="4" key="2">
    <citation type="submission" date="2012-11" db="EMBL/GenBank/DDBJ databases">
        <authorList>
            <person name="Kuo A."/>
            <person name="Curtis B.A."/>
            <person name="Tanifuji G."/>
            <person name="Burki F."/>
            <person name="Gruber A."/>
            <person name="Irimia M."/>
            <person name="Maruyama S."/>
            <person name="Arias M.C."/>
            <person name="Ball S.G."/>
            <person name="Gile G.H."/>
            <person name="Hirakawa Y."/>
            <person name="Hopkins J.F."/>
            <person name="Rensing S.A."/>
            <person name="Schmutz J."/>
            <person name="Symeonidi A."/>
            <person name="Elias M."/>
            <person name="Eveleigh R.J."/>
            <person name="Herman E.K."/>
            <person name="Klute M.J."/>
            <person name="Nakayama T."/>
            <person name="Obornik M."/>
            <person name="Reyes-Prieto A."/>
            <person name="Armbrust E.V."/>
            <person name="Aves S.J."/>
            <person name="Beiko R.G."/>
            <person name="Coutinho P."/>
            <person name="Dacks J.B."/>
            <person name="Durnford D.G."/>
            <person name="Fast N.M."/>
            <person name="Green B.R."/>
            <person name="Grisdale C."/>
            <person name="Hempe F."/>
            <person name="Henrissat B."/>
            <person name="Hoppner M.P."/>
            <person name="Ishida K.-I."/>
            <person name="Kim E."/>
            <person name="Koreny L."/>
            <person name="Kroth P.G."/>
            <person name="Liu Y."/>
            <person name="Malik S.-B."/>
            <person name="Maier U.G."/>
            <person name="McRose D."/>
            <person name="Mock T."/>
            <person name="Neilson J.A."/>
            <person name="Onodera N.T."/>
            <person name="Poole A.M."/>
            <person name="Pritham E.J."/>
            <person name="Richards T.A."/>
            <person name="Rocap G."/>
            <person name="Roy S.W."/>
            <person name="Sarai C."/>
            <person name="Schaack S."/>
            <person name="Shirato S."/>
            <person name="Slamovits C.H."/>
            <person name="Spencer D.F."/>
            <person name="Suzuki S."/>
            <person name="Worden A.Z."/>
            <person name="Zauner S."/>
            <person name="Barry K."/>
            <person name="Bell C."/>
            <person name="Bharti A.K."/>
            <person name="Crow J.A."/>
            <person name="Grimwood J."/>
            <person name="Kramer R."/>
            <person name="Lindquist E."/>
            <person name="Lucas S."/>
            <person name="Salamov A."/>
            <person name="McFadden G.I."/>
            <person name="Lane C.E."/>
            <person name="Keeling P.J."/>
            <person name="Gray M.W."/>
            <person name="Grigoriev I.V."/>
            <person name="Archibald J.M."/>
        </authorList>
    </citation>
    <scope>NUCLEOTIDE SEQUENCE</scope>
    <source>
        <strain evidence="4">CCMP2712</strain>
    </source>
</reference>
<dbReference type="KEGG" id="gtt:GUITHDRAFT_113984"/>
<name>L1IVR9_GUITC</name>
<reference evidence="3" key="3">
    <citation type="submission" date="2016-03" db="UniProtKB">
        <authorList>
            <consortium name="EnsemblProtists"/>
        </authorList>
    </citation>
    <scope>IDENTIFICATION</scope>
</reference>
<dbReference type="AlphaFoldDB" id="L1IVR9"/>
<dbReference type="Proteomes" id="UP000011087">
    <property type="component" value="Unassembled WGS sequence"/>
</dbReference>
<evidence type="ECO:0000313" key="2">
    <source>
        <dbReference type="EMBL" id="EKX39989.1"/>
    </source>
</evidence>
<evidence type="ECO:0000313" key="3">
    <source>
        <dbReference type="EnsemblProtists" id="EKX39989"/>
    </source>
</evidence>
<reference evidence="2 4" key="1">
    <citation type="journal article" date="2012" name="Nature">
        <title>Algal genomes reveal evolutionary mosaicism and the fate of nucleomorphs.</title>
        <authorList>
            <consortium name="DOE Joint Genome Institute"/>
            <person name="Curtis B.A."/>
            <person name="Tanifuji G."/>
            <person name="Burki F."/>
            <person name="Gruber A."/>
            <person name="Irimia M."/>
            <person name="Maruyama S."/>
            <person name="Arias M.C."/>
            <person name="Ball S.G."/>
            <person name="Gile G.H."/>
            <person name="Hirakawa Y."/>
            <person name="Hopkins J.F."/>
            <person name="Kuo A."/>
            <person name="Rensing S.A."/>
            <person name="Schmutz J."/>
            <person name="Symeonidi A."/>
            <person name="Elias M."/>
            <person name="Eveleigh R.J."/>
            <person name="Herman E.K."/>
            <person name="Klute M.J."/>
            <person name="Nakayama T."/>
            <person name="Obornik M."/>
            <person name="Reyes-Prieto A."/>
            <person name="Armbrust E.V."/>
            <person name="Aves S.J."/>
            <person name="Beiko R.G."/>
            <person name="Coutinho P."/>
            <person name="Dacks J.B."/>
            <person name="Durnford D.G."/>
            <person name="Fast N.M."/>
            <person name="Green B.R."/>
            <person name="Grisdale C.J."/>
            <person name="Hempel F."/>
            <person name="Henrissat B."/>
            <person name="Hoppner M.P."/>
            <person name="Ishida K."/>
            <person name="Kim E."/>
            <person name="Koreny L."/>
            <person name="Kroth P.G."/>
            <person name="Liu Y."/>
            <person name="Malik S.B."/>
            <person name="Maier U.G."/>
            <person name="McRose D."/>
            <person name="Mock T."/>
            <person name="Neilson J.A."/>
            <person name="Onodera N.T."/>
            <person name="Poole A.M."/>
            <person name="Pritham E.J."/>
            <person name="Richards T.A."/>
            <person name="Rocap G."/>
            <person name="Roy S.W."/>
            <person name="Sarai C."/>
            <person name="Schaack S."/>
            <person name="Shirato S."/>
            <person name="Slamovits C.H."/>
            <person name="Spencer D.F."/>
            <person name="Suzuki S."/>
            <person name="Worden A.Z."/>
            <person name="Zauner S."/>
            <person name="Barry K."/>
            <person name="Bell C."/>
            <person name="Bharti A.K."/>
            <person name="Crow J.A."/>
            <person name="Grimwood J."/>
            <person name="Kramer R."/>
            <person name="Lindquist E."/>
            <person name="Lucas S."/>
            <person name="Salamov A."/>
            <person name="McFadden G.I."/>
            <person name="Lane C.E."/>
            <person name="Keeling P.J."/>
            <person name="Gray M.W."/>
            <person name="Grigoriev I.V."/>
            <person name="Archibald J.M."/>
        </authorList>
    </citation>
    <scope>NUCLEOTIDE SEQUENCE</scope>
    <source>
        <strain evidence="2 4">CCMP2712</strain>
    </source>
</reference>
<dbReference type="PaxDb" id="55529-EKX39989"/>
<keyword evidence="1" id="KW-0472">Membrane</keyword>
<evidence type="ECO:0000256" key="1">
    <source>
        <dbReference type="SAM" id="Phobius"/>
    </source>
</evidence>
<keyword evidence="1" id="KW-0812">Transmembrane</keyword>
<protein>
    <submittedName>
        <fullName evidence="2 3">Uncharacterized protein</fullName>
    </submittedName>
</protein>
<keyword evidence="1" id="KW-1133">Transmembrane helix</keyword>
<feature type="transmembrane region" description="Helical" evidence="1">
    <location>
        <begin position="235"/>
        <end position="257"/>
    </location>
</feature>